<dbReference type="Proteomes" id="UP001320420">
    <property type="component" value="Unassembled WGS sequence"/>
</dbReference>
<sequence length="196" mass="21135">MSRTTNTNSSMSSTAIIVGALVFLATLATCLPMTPGQDKGAGQQRILNHNSAVEIGSDDSGMKGLSGTELTSIWPGGIVKMVKDKQTVIKEFNDLVNMSASDLEEWLKGESSESAGWGKSDGSGETIGHESGRKIIEILKKNPEKDPDAYDDGDVDHMRRVVAYCKRHLAQESAASQDPDSRSARSLKNWGHDPSR</sequence>
<protein>
    <recommendedName>
        <fullName evidence="5">DUF3140 domain-containing protein</fullName>
    </recommendedName>
</protein>
<organism evidence="3 4">
    <name type="scientific">Diatrype stigma</name>
    <dbReference type="NCBI Taxonomy" id="117547"/>
    <lineage>
        <taxon>Eukaryota</taxon>
        <taxon>Fungi</taxon>
        <taxon>Dikarya</taxon>
        <taxon>Ascomycota</taxon>
        <taxon>Pezizomycotina</taxon>
        <taxon>Sordariomycetes</taxon>
        <taxon>Xylariomycetidae</taxon>
        <taxon>Xylariales</taxon>
        <taxon>Diatrypaceae</taxon>
        <taxon>Diatrype</taxon>
    </lineage>
</organism>
<evidence type="ECO:0000313" key="4">
    <source>
        <dbReference type="Proteomes" id="UP001320420"/>
    </source>
</evidence>
<reference evidence="3 4" key="1">
    <citation type="submission" date="2024-02" db="EMBL/GenBank/DDBJ databases">
        <title>De novo assembly and annotation of 12 fungi associated with fruit tree decline syndrome in Ontario, Canada.</title>
        <authorList>
            <person name="Sulman M."/>
            <person name="Ellouze W."/>
            <person name="Ilyukhin E."/>
        </authorList>
    </citation>
    <scope>NUCLEOTIDE SEQUENCE [LARGE SCALE GENOMIC DNA]</scope>
    <source>
        <strain evidence="3 4">M11/M66-122</strain>
    </source>
</reference>
<dbReference type="PANTHER" id="PTHR40630:SF1">
    <property type="entry name" value="DNA-BINDING PROTEIN"/>
    <property type="match status" value="1"/>
</dbReference>
<proteinExistence type="predicted"/>
<evidence type="ECO:0000256" key="1">
    <source>
        <dbReference type="SAM" id="MobiDB-lite"/>
    </source>
</evidence>
<feature type="region of interest" description="Disordered" evidence="1">
    <location>
        <begin position="112"/>
        <end position="131"/>
    </location>
</feature>
<comment type="caution">
    <text evidence="3">The sequence shown here is derived from an EMBL/GenBank/DDBJ whole genome shotgun (WGS) entry which is preliminary data.</text>
</comment>
<dbReference type="Pfam" id="PF11338">
    <property type="entry name" value="DUF3140"/>
    <property type="match status" value="1"/>
</dbReference>
<dbReference type="InterPro" id="IPR021487">
    <property type="entry name" value="DUF3140"/>
</dbReference>
<dbReference type="AlphaFoldDB" id="A0AAN9UA24"/>
<gene>
    <name evidence="3" type="ORF">SLS62_010409</name>
</gene>
<dbReference type="PANTHER" id="PTHR40630">
    <property type="entry name" value="POSSIBLE DNA-BINDING PROTEIN"/>
    <property type="match status" value="1"/>
</dbReference>
<evidence type="ECO:0008006" key="5">
    <source>
        <dbReference type="Google" id="ProtNLM"/>
    </source>
</evidence>
<keyword evidence="2" id="KW-0732">Signal</keyword>
<name>A0AAN9UA24_9PEZI</name>
<feature type="chain" id="PRO_5042851430" description="DUF3140 domain-containing protein" evidence="2">
    <location>
        <begin position="31"/>
        <end position="196"/>
    </location>
</feature>
<feature type="signal peptide" evidence="2">
    <location>
        <begin position="1"/>
        <end position="30"/>
    </location>
</feature>
<keyword evidence="4" id="KW-1185">Reference proteome</keyword>
<evidence type="ECO:0000313" key="3">
    <source>
        <dbReference type="EMBL" id="KAK7743947.1"/>
    </source>
</evidence>
<dbReference type="EMBL" id="JAKJXP020000128">
    <property type="protein sequence ID" value="KAK7743947.1"/>
    <property type="molecule type" value="Genomic_DNA"/>
</dbReference>
<feature type="region of interest" description="Disordered" evidence="1">
    <location>
        <begin position="171"/>
        <end position="196"/>
    </location>
</feature>
<accession>A0AAN9UA24</accession>
<evidence type="ECO:0000256" key="2">
    <source>
        <dbReference type="SAM" id="SignalP"/>
    </source>
</evidence>